<evidence type="ECO:0000313" key="2">
    <source>
        <dbReference type="WBParaSite" id="PDA_v2.g23186.t1"/>
    </source>
</evidence>
<dbReference type="AlphaFoldDB" id="A0A914PWM3"/>
<organism evidence="1 2">
    <name type="scientific">Panagrolaimus davidi</name>
    <dbReference type="NCBI Taxonomy" id="227884"/>
    <lineage>
        <taxon>Eukaryota</taxon>
        <taxon>Metazoa</taxon>
        <taxon>Ecdysozoa</taxon>
        <taxon>Nematoda</taxon>
        <taxon>Chromadorea</taxon>
        <taxon>Rhabditida</taxon>
        <taxon>Tylenchina</taxon>
        <taxon>Panagrolaimomorpha</taxon>
        <taxon>Panagrolaimoidea</taxon>
        <taxon>Panagrolaimidae</taxon>
        <taxon>Panagrolaimus</taxon>
    </lineage>
</organism>
<reference evidence="2" key="1">
    <citation type="submission" date="2022-11" db="UniProtKB">
        <authorList>
            <consortium name="WormBaseParasite"/>
        </authorList>
    </citation>
    <scope>IDENTIFICATION</scope>
</reference>
<evidence type="ECO:0000313" key="1">
    <source>
        <dbReference type="Proteomes" id="UP000887578"/>
    </source>
</evidence>
<accession>A0A914PWM3</accession>
<protein>
    <submittedName>
        <fullName evidence="2">FTH domain-containing protein</fullName>
    </submittedName>
</protein>
<proteinExistence type="predicted"/>
<sequence length="279" mass="32473">MPVLNGEILEDILVELLEGCNTSPNNLQKFMVSGRQPFNIALKYFERVIYGVEFFENDIRITTAKRINKIYRIRYDFYFIKPFLCAIGDGVKKLIITRYFPEEPMASIVMERLTGTRLKEVHYSNDISPKFYQRLNHFDKSAKFSFCSINDLKIISAIPLSCKSLEIFACNFERLFHGNVNIKPFSLIEEFCIRGDFDIGKFDENDIKQMSNFISTKFPNLKHVKIEFENVYYCEDSNSKYKTIAFQPTLFSGIPTNVHGSIKFLFKKIVVVMVLFVIA</sequence>
<name>A0A914PWM3_9BILA</name>
<dbReference type="WBParaSite" id="PDA_v2.g23186.t1">
    <property type="protein sequence ID" value="PDA_v2.g23186.t1"/>
    <property type="gene ID" value="PDA_v2.g23186"/>
</dbReference>
<dbReference type="Proteomes" id="UP000887578">
    <property type="component" value="Unplaced"/>
</dbReference>
<keyword evidence="1" id="KW-1185">Reference proteome</keyword>